<sequence>MGCGLGCNLTGWGVGARSNSGSAAVNANTAPIPQQNAITRPIRTEDRSCRQPRFGRRGAMEANPSKQAERATELIVGAKRESECRGQRHRASGAADFESVRLRQGFEDAKRRRMSGNGGNGGGGNAAGNSGGGGNNALGAQFCRVVYGNEESALINLDCRLRHIMDFLADLLDMEATAQLDLASERGRLCDVPGQADMDARGTSAFKAKAVYVPVLYTQGVSPKLGDSLGSNTGSQVPSRPGSSRSLVGRQASNGKQRRGDAEDGGGTKGGGNSDDQGKRIYNILCDATYLQTVCPSFELTLSNGGKIKKQHIRR</sequence>
<feature type="region of interest" description="Disordered" evidence="1">
    <location>
        <begin position="227"/>
        <end position="276"/>
    </location>
</feature>
<protein>
    <submittedName>
        <fullName evidence="2">Uncharacterized protein</fullName>
    </submittedName>
</protein>
<keyword evidence="3" id="KW-1185">Reference proteome</keyword>
<organism evidence="2 3">
    <name type="scientific">Monosiga brevicollis</name>
    <name type="common">Choanoflagellate</name>
    <dbReference type="NCBI Taxonomy" id="81824"/>
    <lineage>
        <taxon>Eukaryota</taxon>
        <taxon>Choanoflagellata</taxon>
        <taxon>Craspedida</taxon>
        <taxon>Salpingoecidae</taxon>
        <taxon>Monosiga</taxon>
    </lineage>
</organism>
<dbReference type="AlphaFoldDB" id="A9VCK7"/>
<dbReference type="InParanoid" id="A9VCK7"/>
<dbReference type="Proteomes" id="UP000001357">
    <property type="component" value="Unassembled WGS sequence"/>
</dbReference>
<proteinExistence type="predicted"/>
<evidence type="ECO:0000313" key="3">
    <source>
        <dbReference type="Proteomes" id="UP000001357"/>
    </source>
</evidence>
<evidence type="ECO:0000256" key="1">
    <source>
        <dbReference type="SAM" id="MobiDB-lite"/>
    </source>
</evidence>
<gene>
    <name evidence="2" type="ORF">MONBRDRAFT_12537</name>
</gene>
<dbReference type="EMBL" id="CH991581">
    <property type="protein sequence ID" value="EDQ84803.1"/>
    <property type="molecule type" value="Genomic_DNA"/>
</dbReference>
<feature type="compositionally biased region" description="Polar residues" evidence="1">
    <location>
        <begin position="229"/>
        <end position="255"/>
    </location>
</feature>
<dbReference type="KEGG" id="mbr:MONBRDRAFT_12537"/>
<dbReference type="GeneID" id="5895680"/>
<evidence type="ECO:0000313" key="2">
    <source>
        <dbReference type="EMBL" id="EDQ84803.1"/>
    </source>
</evidence>
<reference evidence="2 3" key="1">
    <citation type="journal article" date="2008" name="Nature">
        <title>The genome of the choanoflagellate Monosiga brevicollis and the origin of metazoans.</title>
        <authorList>
            <consortium name="JGI Sequencing"/>
            <person name="King N."/>
            <person name="Westbrook M.J."/>
            <person name="Young S.L."/>
            <person name="Kuo A."/>
            <person name="Abedin M."/>
            <person name="Chapman J."/>
            <person name="Fairclough S."/>
            <person name="Hellsten U."/>
            <person name="Isogai Y."/>
            <person name="Letunic I."/>
            <person name="Marr M."/>
            <person name="Pincus D."/>
            <person name="Putnam N."/>
            <person name="Rokas A."/>
            <person name="Wright K.J."/>
            <person name="Zuzow R."/>
            <person name="Dirks W."/>
            <person name="Good M."/>
            <person name="Goodstein D."/>
            <person name="Lemons D."/>
            <person name="Li W."/>
            <person name="Lyons J.B."/>
            <person name="Morris A."/>
            <person name="Nichols S."/>
            <person name="Richter D.J."/>
            <person name="Salamov A."/>
            <person name="Bork P."/>
            <person name="Lim W.A."/>
            <person name="Manning G."/>
            <person name="Miller W.T."/>
            <person name="McGinnis W."/>
            <person name="Shapiro H."/>
            <person name="Tjian R."/>
            <person name="Grigoriev I.V."/>
            <person name="Rokhsar D."/>
        </authorList>
    </citation>
    <scope>NUCLEOTIDE SEQUENCE [LARGE SCALE GENOMIC DNA]</scope>
    <source>
        <strain evidence="3">MX1 / ATCC 50154</strain>
    </source>
</reference>
<dbReference type="RefSeq" id="XP_001750453.1">
    <property type="nucleotide sequence ID" value="XM_001750401.1"/>
</dbReference>
<name>A9VCK7_MONBE</name>
<accession>A9VCK7</accession>